<dbReference type="Pfam" id="PF23013">
    <property type="entry name" value="IML1_N"/>
    <property type="match status" value="1"/>
</dbReference>
<dbReference type="Proteomes" id="UP000007797">
    <property type="component" value="Unassembled WGS sequence"/>
</dbReference>
<feature type="compositionally biased region" description="Polar residues" evidence="1">
    <location>
        <begin position="1631"/>
        <end position="1644"/>
    </location>
</feature>
<dbReference type="KEGG" id="dfa:DFA_04960"/>
<feature type="compositionally biased region" description="Polar residues" evidence="1">
    <location>
        <begin position="891"/>
        <end position="904"/>
    </location>
</feature>
<feature type="compositionally biased region" description="Low complexity" evidence="1">
    <location>
        <begin position="1698"/>
        <end position="1709"/>
    </location>
</feature>
<feature type="region of interest" description="Disordered" evidence="1">
    <location>
        <begin position="1165"/>
        <end position="1323"/>
    </location>
</feature>
<dbReference type="GO" id="GO:0035556">
    <property type="term" value="P:intracellular signal transduction"/>
    <property type="evidence" value="ECO:0007669"/>
    <property type="project" value="InterPro"/>
</dbReference>
<feature type="domain" description="DEP" evidence="2">
    <location>
        <begin position="1430"/>
        <end position="1575"/>
    </location>
</feature>
<dbReference type="SMART" id="SM00049">
    <property type="entry name" value="DEP"/>
    <property type="match status" value="1"/>
</dbReference>
<dbReference type="Pfam" id="PF00610">
    <property type="entry name" value="DEP"/>
    <property type="match status" value="1"/>
</dbReference>
<dbReference type="Pfam" id="PF19418">
    <property type="entry name" value="DEPDC5_CTD"/>
    <property type="match status" value="1"/>
</dbReference>
<accession>F4PMN3</accession>
<feature type="region of interest" description="Disordered" evidence="1">
    <location>
        <begin position="2031"/>
        <end position="2059"/>
    </location>
</feature>
<dbReference type="PANTHER" id="PTHR13179:SF8">
    <property type="entry name" value="GATOR COMPLEX PROTEIN DEPDC5"/>
    <property type="match status" value="1"/>
</dbReference>
<keyword evidence="4" id="KW-1185">Reference proteome</keyword>
<dbReference type="PANTHER" id="PTHR13179">
    <property type="entry name" value="DEP DOMAIN CONTAINING PROTEIN 5"/>
    <property type="match status" value="1"/>
</dbReference>
<feature type="compositionally biased region" description="Polar residues" evidence="1">
    <location>
        <begin position="1710"/>
        <end position="1727"/>
    </location>
</feature>
<feature type="compositionally biased region" description="Low complexity" evidence="1">
    <location>
        <begin position="1475"/>
        <end position="1522"/>
    </location>
</feature>
<dbReference type="InterPro" id="IPR027244">
    <property type="entry name" value="IML1"/>
</dbReference>
<feature type="region of interest" description="Disordered" evidence="1">
    <location>
        <begin position="1475"/>
        <end position="1534"/>
    </location>
</feature>
<feature type="compositionally biased region" description="Low complexity" evidence="1">
    <location>
        <begin position="1752"/>
        <end position="1766"/>
    </location>
</feature>
<dbReference type="CDD" id="cd04371">
    <property type="entry name" value="DEP"/>
    <property type="match status" value="1"/>
</dbReference>
<feature type="region of interest" description="Disordered" evidence="1">
    <location>
        <begin position="832"/>
        <end position="862"/>
    </location>
</feature>
<dbReference type="GO" id="GO:0005096">
    <property type="term" value="F:GTPase activator activity"/>
    <property type="evidence" value="ECO:0007669"/>
    <property type="project" value="InterPro"/>
</dbReference>
<feature type="compositionally biased region" description="Low complexity" evidence="1">
    <location>
        <begin position="1616"/>
        <end position="1630"/>
    </location>
</feature>
<name>F4PMN3_CACFS</name>
<evidence type="ECO:0000259" key="2">
    <source>
        <dbReference type="PROSITE" id="PS50186"/>
    </source>
</evidence>
<organism evidence="3 4">
    <name type="scientific">Cavenderia fasciculata</name>
    <name type="common">Slime mold</name>
    <name type="synonym">Dictyostelium fasciculatum</name>
    <dbReference type="NCBI Taxonomy" id="261658"/>
    <lineage>
        <taxon>Eukaryota</taxon>
        <taxon>Amoebozoa</taxon>
        <taxon>Evosea</taxon>
        <taxon>Eumycetozoa</taxon>
        <taxon>Dictyostelia</taxon>
        <taxon>Acytosteliales</taxon>
        <taxon>Cavenderiaceae</taxon>
        <taxon>Cavenderia</taxon>
    </lineage>
</organism>
<dbReference type="RefSeq" id="XP_004360681.1">
    <property type="nucleotide sequence ID" value="XM_004360624.1"/>
</dbReference>
<feature type="region of interest" description="Disordered" evidence="1">
    <location>
        <begin position="1752"/>
        <end position="1789"/>
    </location>
</feature>
<gene>
    <name evidence="3" type="ORF">DFA_04960</name>
</gene>
<feature type="region of interest" description="Disordered" evidence="1">
    <location>
        <begin position="1593"/>
        <end position="1729"/>
    </location>
</feature>
<dbReference type="GO" id="GO:1904262">
    <property type="term" value="P:negative regulation of TORC1 signaling"/>
    <property type="evidence" value="ECO:0007669"/>
    <property type="project" value="TreeGrafter"/>
</dbReference>
<feature type="region of interest" description="Disordered" evidence="1">
    <location>
        <begin position="878"/>
        <end position="952"/>
    </location>
</feature>
<dbReference type="InterPro" id="IPR045838">
    <property type="entry name" value="DEPDC5_CTD"/>
</dbReference>
<feature type="compositionally biased region" description="Polar residues" evidence="1">
    <location>
        <begin position="1289"/>
        <end position="1323"/>
    </location>
</feature>
<feature type="compositionally biased region" description="Low complexity" evidence="1">
    <location>
        <begin position="634"/>
        <end position="653"/>
    </location>
</feature>
<dbReference type="OMA" id="PYWLAIS"/>
<dbReference type="InterPro" id="IPR000591">
    <property type="entry name" value="DEP_dom"/>
</dbReference>
<evidence type="ECO:0000313" key="3">
    <source>
        <dbReference type="EMBL" id="EGG22830.1"/>
    </source>
</evidence>
<feature type="compositionally biased region" description="Polar residues" evidence="1">
    <location>
        <begin position="2041"/>
        <end position="2051"/>
    </location>
</feature>
<feature type="region of interest" description="Disordered" evidence="1">
    <location>
        <begin position="1072"/>
        <end position="1115"/>
    </location>
</feature>
<sequence>MAASKNGLVKVVQCLPSFDFGGFVDSFTEAAKNNQFKVTDYLARECFSKNTNILQGAQDDKKIKLLNALYYVSSDETRFESYWNDFKALTTNSKMVSQLLTLPPFYSTFNRCQISNVIDWTLKNYSRFYDGPERDQYQMQPLQLSNPDNTTDYYLHPFNTYYIISKYKHDPQFNQIINFNDFDINQFYFNNIRCRVHSFIQQQKRRYKVKERGIIILLLFERIIVGEMTSHQQSSSSNNSNNSNSSSINSNNNKKQKIFMLWVHDQQFSKEELVVNPEHFPKLKVGDILEISQPSNPSKKLCLRVKTLAPVKGQLQISIAKYIASVFDFVSRKEVVVNVIPDKSAIVDFVEVSFKDQYIGRSDMWRLKLSLQNECVYVLKKLSFAQVRAQVEEMVSKGQKVSSGLIDESTKFVFRSRSAKFILLIQMSKEMWDFASDGDLYFEKAVNGFLKSLFAKWKSLSVNHTVTIVLFSRTYYENSEILDEIPNLPKNKQGVLFQDFYKVIVSEETRQDWNSVIVNLKREFSNYHQMVNWDIYGRNSALGKNSTAQQGNFLEAINLGMSYFDKHYIDRDFTRTGQMIVVVSPGTGIFEVDPDVNLVTKQRMIDNGYGCDLICLNKHPLHIVPLFKYSSLPSQQHQQHQSSQQQQQQQSSSNQYRNNGLLSPAVTNRTKVAISQVAAATQKQQSQYNVPYWLAISFYDENSVVDPNPNNKENNNNNNINNSSNSVNNPANNNINNVEERFQPQFRMPEPSMSQRYYNLTAEKPKKFDFFVPKDPMKMAALANQKPPNKYTSHTLGVSSYEDTIFNTLPDRLSGDSMVSASTMDQAIVDDYVPSEPGTESEMSDGEVDSGHPYGGSTSNLTPTSSYNYLARKRSSLGAPLQIDPRGSLTKKIQISDTTSSSSYERQHHHQPLARKTSVPTIITTPLSSLNTSNSNNNSSSSTTPAGAKKSSVINPFTYDDTSFHTSSNRRRWSHLWFSPNTYIFGQTNANPNPFLPNWKSLCEPASLPITTDYFPSQKDLNTKYVEYSTYSLALNDENDYHNDTESLLKELISQRLAQGYQLIMEQTLPSQQAAMQSTSSTSATPGGVSGKESSSSAPPTNPTSSSSASSTTTTPTKVFTLKSSQVKDNLICSCGTLSTINRTLKYWTVQYAVVPLSLVSNTGTNSESDGVNSHGTNHHTSSSSSSSSSSTAPSVALLSPPQSPNASSNSIPLPPSTSHSSIATSQPIPPPPQSTVHLLQPQPPSTTHNSNHPLQQILTSSVSAPTSPVSSHKAKHQAPGSMQHGGIVNTSQLKLAQSATTSPNTSQEISSSNSEPPTMNNSTNILNMNPAISTQGQFSEQTEEERMASFTKFKEYINSLISKNTNQKEAIKMEVKMLSHGQYQSLENEDLYSLSGMGNVSNIGPSFLIKERLNPSNLQSIFTRMNMNPPIGLKLSDRKHRLRSHRRCFVGSEVVDWIIQNVDLSTISLTPPLMSSSQQLSSTSSSATQPNQPPLQTSQPLPPTSSSSSSSSSQSTTQSSSAAFQTTNNNNANLNSYQRDQAIAVAQRLFDEKYFKTIDKTQFADGLHYYRLREDDQGNLLQQQQQQQQQILQQQQQQQQNIKRKESGGNRSLLTNSDGNDSQQQQNTSLSFVINQQQQKTSNTEPSSPKITSTTSPVLNEYQQQQLTSALQSPTQSPKIVNNNNNGGGGRQGLQMSASFLESSFSPSHNNNYNQSEQSSLRNSMGVTPPILNHLHMLSPTNLTNHFLQHTTTQPTTTSTILPQPNTNSNAIETYENPNRSDEEKIDMDSTKTDRYEWILVKHDKTFTPSRYFHFEFKWMVCTGCVVDDFISSCIRRAKQFGLTLIQIPIEKNYSPFYAPIHIKLVPKLMQTKVIGVILKKLNFIPDHISRRPSSLMTKNDLYIFTEDDFFDTEYIHRTGMLFVRIVEDGFLCIINNAPSNRAFLPAALLCLKGFQDLVAQLNSTMPSIIYSADLSSQSFYDDSVFGGSGTQSASPQTSLLRSLPPGEANFLSLFTKGYTASSHNSHDYLSDVDLPKSGGSRQPYNKNQRSGLLSSSEEAISSSEDELYFNQNNNNSSDTPSSSWERRDRIDRDEILYYSVMSRSPTI</sequence>
<feature type="compositionally biased region" description="Polar residues" evidence="1">
    <location>
        <begin position="1767"/>
        <end position="1779"/>
    </location>
</feature>
<feature type="compositionally biased region" description="Low complexity" evidence="1">
    <location>
        <begin position="1182"/>
        <end position="1211"/>
    </location>
</feature>
<feature type="compositionally biased region" description="Polar residues" evidence="1">
    <location>
        <begin position="1165"/>
        <end position="1181"/>
    </location>
</feature>
<feature type="compositionally biased region" description="Low complexity" evidence="1">
    <location>
        <begin position="924"/>
        <end position="945"/>
    </location>
</feature>
<dbReference type="PROSITE" id="PS50186">
    <property type="entry name" value="DEP"/>
    <property type="match status" value="1"/>
</dbReference>
<feature type="compositionally biased region" description="Low complexity" evidence="1">
    <location>
        <begin position="1645"/>
        <end position="1658"/>
    </location>
</feature>
<feature type="compositionally biased region" description="Low complexity" evidence="1">
    <location>
        <begin position="707"/>
        <end position="734"/>
    </location>
</feature>
<dbReference type="InterPro" id="IPR036388">
    <property type="entry name" value="WH-like_DNA-bd_sf"/>
</dbReference>
<feature type="compositionally biased region" description="Polar residues" evidence="1">
    <location>
        <begin position="1662"/>
        <end position="1682"/>
    </location>
</feature>
<feature type="region of interest" description="Disordered" evidence="1">
    <location>
        <begin position="705"/>
        <end position="734"/>
    </location>
</feature>
<evidence type="ECO:0000313" key="4">
    <source>
        <dbReference type="Proteomes" id="UP000007797"/>
    </source>
</evidence>
<feature type="compositionally biased region" description="Low complexity" evidence="1">
    <location>
        <begin position="1094"/>
        <end position="1115"/>
    </location>
</feature>
<dbReference type="EMBL" id="GL883008">
    <property type="protein sequence ID" value="EGG22830.1"/>
    <property type="molecule type" value="Genomic_DNA"/>
</dbReference>
<feature type="region of interest" description="Disordered" evidence="1">
    <location>
        <begin position="634"/>
        <end position="661"/>
    </location>
</feature>
<feature type="compositionally biased region" description="Polar residues" evidence="1">
    <location>
        <begin position="1246"/>
        <end position="1259"/>
    </location>
</feature>
<dbReference type="OrthoDB" id="18360at2759"/>
<dbReference type="InterPro" id="IPR055213">
    <property type="entry name" value="IML1_double_psi_beta_barrel"/>
</dbReference>
<proteinExistence type="predicted"/>
<dbReference type="Gene3D" id="1.10.10.10">
    <property type="entry name" value="Winged helix-like DNA-binding domain superfamily/Winged helix DNA-binding domain"/>
    <property type="match status" value="1"/>
</dbReference>
<dbReference type="STRING" id="1054147.F4PMN3"/>
<dbReference type="InterPro" id="IPR048255">
    <property type="entry name" value="IML1_N"/>
</dbReference>
<feature type="compositionally biased region" description="Basic and acidic residues" evidence="1">
    <location>
        <begin position="1780"/>
        <end position="1789"/>
    </location>
</feature>
<dbReference type="SUPFAM" id="SSF46785">
    <property type="entry name" value="Winged helix' DNA-binding domain"/>
    <property type="match status" value="1"/>
</dbReference>
<reference evidence="4" key="1">
    <citation type="journal article" date="2011" name="Genome Res.">
        <title>Phylogeny-wide analysis of social amoeba genomes highlights ancient origins for complex intercellular communication.</title>
        <authorList>
            <person name="Heidel A.J."/>
            <person name="Lawal H.M."/>
            <person name="Felder M."/>
            <person name="Schilde C."/>
            <person name="Helps N.R."/>
            <person name="Tunggal B."/>
            <person name="Rivero F."/>
            <person name="John U."/>
            <person name="Schleicher M."/>
            <person name="Eichinger L."/>
            <person name="Platzer M."/>
            <person name="Noegel A.A."/>
            <person name="Schaap P."/>
            <person name="Gloeckner G."/>
        </authorList>
    </citation>
    <scope>NUCLEOTIDE SEQUENCE [LARGE SCALE GENOMIC DNA]</scope>
    <source>
        <strain evidence="4">SH3</strain>
    </source>
</reference>
<evidence type="ECO:0000256" key="1">
    <source>
        <dbReference type="SAM" id="MobiDB-lite"/>
    </source>
</evidence>
<dbReference type="Pfam" id="PF12257">
    <property type="entry name" value="IML1"/>
    <property type="match status" value="1"/>
</dbReference>
<feature type="compositionally biased region" description="Low complexity" evidence="1">
    <location>
        <begin position="1072"/>
        <end position="1085"/>
    </location>
</feature>
<dbReference type="InterPro" id="IPR036390">
    <property type="entry name" value="WH_DNA-bd_sf"/>
</dbReference>
<feature type="compositionally biased region" description="Low complexity" evidence="1">
    <location>
        <begin position="1260"/>
        <end position="1272"/>
    </location>
</feature>
<protein>
    <submittedName>
        <fullName evidence="3">DEP domain containing protein</fullName>
    </submittedName>
</protein>
<dbReference type="GeneID" id="14874973"/>
<dbReference type="GO" id="GO:1990130">
    <property type="term" value="C:GATOR1 complex"/>
    <property type="evidence" value="ECO:0007669"/>
    <property type="project" value="TreeGrafter"/>
</dbReference>
<dbReference type="GO" id="GO:0010508">
    <property type="term" value="P:positive regulation of autophagy"/>
    <property type="evidence" value="ECO:0007669"/>
    <property type="project" value="TreeGrafter"/>
</dbReference>